<organism evidence="2 3">
    <name type="scientific">Scylla paramamosain</name>
    <name type="common">Mud crab</name>
    <dbReference type="NCBI Taxonomy" id="85552"/>
    <lineage>
        <taxon>Eukaryota</taxon>
        <taxon>Metazoa</taxon>
        <taxon>Ecdysozoa</taxon>
        <taxon>Arthropoda</taxon>
        <taxon>Crustacea</taxon>
        <taxon>Multicrustacea</taxon>
        <taxon>Malacostraca</taxon>
        <taxon>Eumalacostraca</taxon>
        <taxon>Eucarida</taxon>
        <taxon>Decapoda</taxon>
        <taxon>Pleocyemata</taxon>
        <taxon>Brachyura</taxon>
        <taxon>Eubrachyura</taxon>
        <taxon>Portunoidea</taxon>
        <taxon>Portunidae</taxon>
        <taxon>Portuninae</taxon>
        <taxon>Scylla</taxon>
    </lineage>
</organism>
<comment type="caution">
    <text evidence="2">The sequence shown here is derived from an EMBL/GenBank/DDBJ whole genome shotgun (WGS) entry which is preliminary data.</text>
</comment>
<sequence length="97" mass="9993">MGPEMPGAPRDFRAFGGRPLDGCEEGGSNAMGKGLDGEPDPVVTPLGSDCCEVSSTSAASCRGCWEMRDWGAGTGEKEGEAAGLGEAYSEKDECLDE</sequence>
<dbReference type="Proteomes" id="UP001487740">
    <property type="component" value="Unassembled WGS sequence"/>
</dbReference>
<evidence type="ECO:0000313" key="2">
    <source>
        <dbReference type="EMBL" id="KAK8381521.1"/>
    </source>
</evidence>
<dbReference type="EMBL" id="JARAKH010000040">
    <property type="protein sequence ID" value="KAK8381521.1"/>
    <property type="molecule type" value="Genomic_DNA"/>
</dbReference>
<proteinExistence type="predicted"/>
<evidence type="ECO:0000256" key="1">
    <source>
        <dbReference type="SAM" id="MobiDB-lite"/>
    </source>
</evidence>
<reference evidence="2 3" key="1">
    <citation type="submission" date="2023-03" db="EMBL/GenBank/DDBJ databases">
        <title>High-quality genome of Scylla paramamosain provides insights in environmental adaptation.</title>
        <authorList>
            <person name="Zhang L."/>
        </authorList>
    </citation>
    <scope>NUCLEOTIDE SEQUENCE [LARGE SCALE GENOMIC DNA]</scope>
    <source>
        <strain evidence="2">LZ_2023a</strain>
        <tissue evidence="2">Muscle</tissue>
    </source>
</reference>
<protein>
    <submittedName>
        <fullName evidence="2">Uncharacterized protein</fullName>
    </submittedName>
</protein>
<dbReference type="AlphaFoldDB" id="A0AAW0T212"/>
<name>A0AAW0T212_SCYPA</name>
<feature type="region of interest" description="Disordered" evidence="1">
    <location>
        <begin position="72"/>
        <end position="97"/>
    </location>
</feature>
<gene>
    <name evidence="2" type="ORF">O3P69_018539</name>
</gene>
<feature type="region of interest" description="Disordered" evidence="1">
    <location>
        <begin position="1"/>
        <end position="41"/>
    </location>
</feature>
<evidence type="ECO:0000313" key="3">
    <source>
        <dbReference type="Proteomes" id="UP001487740"/>
    </source>
</evidence>
<keyword evidence="3" id="KW-1185">Reference proteome</keyword>
<feature type="compositionally biased region" description="Basic and acidic residues" evidence="1">
    <location>
        <begin position="88"/>
        <end position="97"/>
    </location>
</feature>
<accession>A0AAW0T212</accession>